<dbReference type="EMBL" id="BMNR01000002">
    <property type="protein sequence ID" value="GGK15808.1"/>
    <property type="molecule type" value="Genomic_DNA"/>
</dbReference>
<gene>
    <name evidence="7" type="primary">qor</name>
    <name evidence="7" type="ORF">GCM10007962_07580</name>
</gene>
<evidence type="ECO:0000256" key="4">
    <source>
        <dbReference type="ARBA" id="ARBA00023002"/>
    </source>
</evidence>
<dbReference type="CDD" id="cd05282">
    <property type="entry name" value="ETR_like"/>
    <property type="match status" value="1"/>
</dbReference>
<keyword evidence="8" id="KW-1185">Reference proteome</keyword>
<dbReference type="AlphaFoldDB" id="A0A8J3BEG4"/>
<dbReference type="GO" id="GO:0016491">
    <property type="term" value="F:oxidoreductase activity"/>
    <property type="evidence" value="ECO:0007669"/>
    <property type="project" value="UniProtKB-KW"/>
</dbReference>
<reference evidence="7" key="2">
    <citation type="submission" date="2020-09" db="EMBL/GenBank/DDBJ databases">
        <authorList>
            <person name="Sun Q."/>
            <person name="Ohkuma M."/>
        </authorList>
    </citation>
    <scope>NUCLEOTIDE SEQUENCE</scope>
    <source>
        <strain evidence="7">JCM 12862</strain>
    </source>
</reference>
<keyword evidence="4" id="KW-0560">Oxidoreductase</keyword>
<dbReference type="Proteomes" id="UP000612329">
    <property type="component" value="Unassembled WGS sequence"/>
</dbReference>
<dbReference type="SUPFAM" id="SSF50129">
    <property type="entry name" value="GroES-like"/>
    <property type="match status" value="1"/>
</dbReference>
<evidence type="ECO:0000259" key="5">
    <source>
        <dbReference type="Pfam" id="PF00107"/>
    </source>
</evidence>
<evidence type="ECO:0000256" key="2">
    <source>
        <dbReference type="ARBA" id="ARBA00022857"/>
    </source>
</evidence>
<dbReference type="Pfam" id="PF08240">
    <property type="entry name" value="ADH_N"/>
    <property type="match status" value="1"/>
</dbReference>
<name>A0A8J3BEG4_9FLAO</name>
<dbReference type="InterPro" id="IPR013149">
    <property type="entry name" value="ADH-like_C"/>
</dbReference>
<evidence type="ECO:0000259" key="6">
    <source>
        <dbReference type="Pfam" id="PF08240"/>
    </source>
</evidence>
<evidence type="ECO:0000256" key="1">
    <source>
        <dbReference type="ARBA" id="ARBA00010371"/>
    </source>
</evidence>
<dbReference type="SUPFAM" id="SSF51735">
    <property type="entry name" value="NAD(P)-binding Rossmann-fold domains"/>
    <property type="match status" value="1"/>
</dbReference>
<organism evidence="7 8">
    <name type="scientific">Yeosuana aromativorans</name>
    <dbReference type="NCBI Taxonomy" id="288019"/>
    <lineage>
        <taxon>Bacteria</taxon>
        <taxon>Pseudomonadati</taxon>
        <taxon>Bacteroidota</taxon>
        <taxon>Flavobacteriia</taxon>
        <taxon>Flavobacteriales</taxon>
        <taxon>Flavobacteriaceae</taxon>
        <taxon>Yeosuana</taxon>
    </lineage>
</organism>
<evidence type="ECO:0000313" key="8">
    <source>
        <dbReference type="Proteomes" id="UP000612329"/>
    </source>
</evidence>
<dbReference type="PANTHER" id="PTHR43981">
    <property type="entry name" value="ENOYL-[ACYL-CARRIER-PROTEIN] REDUCTASE, MITOCHONDRIAL"/>
    <property type="match status" value="1"/>
</dbReference>
<dbReference type="InterPro" id="IPR036291">
    <property type="entry name" value="NAD(P)-bd_dom_sf"/>
</dbReference>
<dbReference type="Gene3D" id="3.40.50.720">
    <property type="entry name" value="NAD(P)-binding Rossmann-like Domain"/>
    <property type="match status" value="1"/>
</dbReference>
<comment type="caution">
    <text evidence="7">The sequence shown here is derived from an EMBL/GenBank/DDBJ whole genome shotgun (WGS) entry which is preliminary data.</text>
</comment>
<accession>A0A8J3BEG4</accession>
<keyword evidence="3" id="KW-0809">Transit peptide</keyword>
<reference evidence="7" key="1">
    <citation type="journal article" date="2014" name="Int. J. Syst. Evol. Microbiol.">
        <title>Complete genome sequence of Corynebacterium casei LMG S-19264T (=DSM 44701T), isolated from a smear-ripened cheese.</title>
        <authorList>
            <consortium name="US DOE Joint Genome Institute (JGI-PGF)"/>
            <person name="Walter F."/>
            <person name="Albersmeier A."/>
            <person name="Kalinowski J."/>
            <person name="Ruckert C."/>
        </authorList>
    </citation>
    <scope>NUCLEOTIDE SEQUENCE</scope>
    <source>
        <strain evidence="7">JCM 12862</strain>
    </source>
</reference>
<dbReference type="InterPro" id="IPR013154">
    <property type="entry name" value="ADH-like_N"/>
</dbReference>
<evidence type="ECO:0000313" key="7">
    <source>
        <dbReference type="EMBL" id="GGK15808.1"/>
    </source>
</evidence>
<comment type="similarity">
    <text evidence="1">Belongs to the zinc-containing alcohol dehydrogenase family. Quinone oxidoreductase subfamily.</text>
</comment>
<evidence type="ECO:0000256" key="3">
    <source>
        <dbReference type="ARBA" id="ARBA00022946"/>
    </source>
</evidence>
<dbReference type="InterPro" id="IPR011032">
    <property type="entry name" value="GroES-like_sf"/>
</dbReference>
<feature type="domain" description="Alcohol dehydrogenase-like C-terminal" evidence="5">
    <location>
        <begin position="150"/>
        <end position="261"/>
    </location>
</feature>
<keyword evidence="2" id="KW-0521">NADP</keyword>
<dbReference type="PANTHER" id="PTHR43981:SF2">
    <property type="entry name" value="ENOYL-[ACYL-CARRIER-PROTEIN] REDUCTASE, MITOCHONDRIAL"/>
    <property type="match status" value="1"/>
</dbReference>
<feature type="domain" description="Alcohol dehydrogenase-like N-terminal" evidence="6">
    <location>
        <begin position="28"/>
        <end position="78"/>
    </location>
</feature>
<sequence length="323" mass="36369">MKVLFFEEKGDALKVLKSGEQNIPELHSNEVKVKVLASPINPADFMFIEKQYRVKPEFPQIAGFEGTGIIVDNGGDENFPSNAIVAFRHKNIWAEFANIPKDKIILLPKNFSIEKAAQLSLNPLTAWALLEESNAKENEWVVLSAASSAVSKLIIQFAKNKRVKTMAIVRDFEQKEALLSLGANMVLISDDDIIEKQIRELGKTERIASFLDAVGGDLASTIIKTISPNSKIIHYGLYSDQNVTYHNSDIIFKNLTIKGFGIDGWMNGKSKTEIKKIWNNIIQELMNQDFKMEVSGTYPLEDFKQAIIESRNIKSGKNLFWMN</sequence>
<protein>
    <submittedName>
        <fullName evidence="7">Alcohol dehydrogenase</fullName>
    </submittedName>
</protein>
<dbReference type="Gene3D" id="3.90.180.10">
    <property type="entry name" value="Medium-chain alcohol dehydrogenases, catalytic domain"/>
    <property type="match status" value="1"/>
</dbReference>
<dbReference type="Pfam" id="PF00107">
    <property type="entry name" value="ADH_zinc_N"/>
    <property type="match status" value="1"/>
</dbReference>
<dbReference type="GO" id="GO:0006631">
    <property type="term" value="P:fatty acid metabolic process"/>
    <property type="evidence" value="ECO:0007669"/>
    <property type="project" value="TreeGrafter"/>
</dbReference>
<proteinExistence type="inferred from homology"/>
<dbReference type="InterPro" id="IPR051034">
    <property type="entry name" value="Mito_Enoyl-ACP_Reductase"/>
</dbReference>